<evidence type="ECO:0000256" key="1">
    <source>
        <dbReference type="SAM" id="MobiDB-lite"/>
    </source>
</evidence>
<keyword evidence="3" id="KW-1185">Reference proteome</keyword>
<dbReference type="AlphaFoldDB" id="A0A4V4HFP9"/>
<feature type="region of interest" description="Disordered" evidence="1">
    <location>
        <begin position="81"/>
        <end position="106"/>
    </location>
</feature>
<sequence>MSMTIIQSLRNGTSVVVQSTNPVMMTKPKVVSTSWQSFYFLNEKYDTIEQISEVILSDMLPLVCAEIMTALMDHSIQVPPLEESETQQRRYKKSQRLQQKSGAQRKELDENIETFKWGKGLYYWQEINEE</sequence>
<evidence type="ECO:0000313" key="3">
    <source>
        <dbReference type="Proteomes" id="UP000297245"/>
    </source>
</evidence>
<dbReference type="Proteomes" id="UP000297245">
    <property type="component" value="Unassembled WGS sequence"/>
</dbReference>
<accession>A0A4V4HFP9</accession>
<proteinExistence type="predicted"/>
<gene>
    <name evidence="2" type="ORF">K435DRAFT_797890</name>
</gene>
<dbReference type="EMBL" id="ML179193">
    <property type="protein sequence ID" value="THU95735.1"/>
    <property type="molecule type" value="Genomic_DNA"/>
</dbReference>
<protein>
    <submittedName>
        <fullName evidence="2">Uncharacterized protein</fullName>
    </submittedName>
</protein>
<reference evidence="2 3" key="1">
    <citation type="journal article" date="2019" name="Nat. Ecol. Evol.">
        <title>Megaphylogeny resolves global patterns of mushroom evolution.</title>
        <authorList>
            <person name="Varga T."/>
            <person name="Krizsan K."/>
            <person name="Foldi C."/>
            <person name="Dima B."/>
            <person name="Sanchez-Garcia M."/>
            <person name="Sanchez-Ramirez S."/>
            <person name="Szollosi G.J."/>
            <person name="Szarkandi J.G."/>
            <person name="Papp V."/>
            <person name="Albert L."/>
            <person name="Andreopoulos W."/>
            <person name="Angelini C."/>
            <person name="Antonin V."/>
            <person name="Barry K.W."/>
            <person name="Bougher N.L."/>
            <person name="Buchanan P."/>
            <person name="Buyck B."/>
            <person name="Bense V."/>
            <person name="Catcheside P."/>
            <person name="Chovatia M."/>
            <person name="Cooper J."/>
            <person name="Damon W."/>
            <person name="Desjardin D."/>
            <person name="Finy P."/>
            <person name="Geml J."/>
            <person name="Haridas S."/>
            <person name="Hughes K."/>
            <person name="Justo A."/>
            <person name="Karasinski D."/>
            <person name="Kautmanova I."/>
            <person name="Kiss B."/>
            <person name="Kocsube S."/>
            <person name="Kotiranta H."/>
            <person name="LaButti K.M."/>
            <person name="Lechner B.E."/>
            <person name="Liimatainen K."/>
            <person name="Lipzen A."/>
            <person name="Lukacs Z."/>
            <person name="Mihaltcheva S."/>
            <person name="Morgado L.N."/>
            <person name="Niskanen T."/>
            <person name="Noordeloos M.E."/>
            <person name="Ohm R.A."/>
            <person name="Ortiz-Santana B."/>
            <person name="Ovrebo C."/>
            <person name="Racz N."/>
            <person name="Riley R."/>
            <person name="Savchenko A."/>
            <person name="Shiryaev A."/>
            <person name="Soop K."/>
            <person name="Spirin V."/>
            <person name="Szebenyi C."/>
            <person name="Tomsovsky M."/>
            <person name="Tulloss R.E."/>
            <person name="Uehling J."/>
            <person name="Grigoriev I.V."/>
            <person name="Vagvolgyi C."/>
            <person name="Papp T."/>
            <person name="Martin F.M."/>
            <person name="Miettinen O."/>
            <person name="Hibbett D.S."/>
            <person name="Nagy L.G."/>
        </authorList>
    </citation>
    <scope>NUCLEOTIDE SEQUENCE [LARGE SCALE GENOMIC DNA]</scope>
    <source>
        <strain evidence="2 3">CBS 962.96</strain>
    </source>
</reference>
<organism evidence="2 3">
    <name type="scientific">Dendrothele bispora (strain CBS 962.96)</name>
    <dbReference type="NCBI Taxonomy" id="1314807"/>
    <lineage>
        <taxon>Eukaryota</taxon>
        <taxon>Fungi</taxon>
        <taxon>Dikarya</taxon>
        <taxon>Basidiomycota</taxon>
        <taxon>Agaricomycotina</taxon>
        <taxon>Agaricomycetes</taxon>
        <taxon>Agaricomycetidae</taxon>
        <taxon>Agaricales</taxon>
        <taxon>Agaricales incertae sedis</taxon>
        <taxon>Dendrothele</taxon>
    </lineage>
</organism>
<evidence type="ECO:0000313" key="2">
    <source>
        <dbReference type="EMBL" id="THU95735.1"/>
    </source>
</evidence>
<name>A0A4V4HFP9_DENBC</name>